<gene>
    <name evidence="8" type="ORF">GSOID_T00005562001</name>
</gene>
<dbReference type="EMBL" id="FN653033">
    <property type="protein sequence ID" value="CBY08728.1"/>
    <property type="molecule type" value="Genomic_DNA"/>
</dbReference>
<feature type="compositionally biased region" description="Basic and acidic residues" evidence="6">
    <location>
        <begin position="396"/>
        <end position="416"/>
    </location>
</feature>
<dbReference type="PROSITE" id="PS50076">
    <property type="entry name" value="DNAJ_2"/>
    <property type="match status" value="1"/>
</dbReference>
<accession>E4XB45</accession>
<proteinExistence type="predicted"/>
<name>E4XB45_OIKDI</name>
<feature type="compositionally biased region" description="Polar residues" evidence="6">
    <location>
        <begin position="386"/>
        <end position="395"/>
    </location>
</feature>
<feature type="compositionally biased region" description="Basic and acidic residues" evidence="6">
    <location>
        <begin position="484"/>
        <end position="494"/>
    </location>
</feature>
<feature type="region of interest" description="Disordered" evidence="6">
    <location>
        <begin position="240"/>
        <end position="275"/>
    </location>
</feature>
<evidence type="ECO:0000313" key="8">
    <source>
        <dbReference type="EMBL" id="CBY08728.1"/>
    </source>
</evidence>
<dbReference type="GO" id="GO:0005681">
    <property type="term" value="C:spliceosomal complex"/>
    <property type="evidence" value="ECO:0007669"/>
    <property type="project" value="TreeGrafter"/>
</dbReference>
<dbReference type="AlphaFoldDB" id="E4XB45"/>
<dbReference type="InterPro" id="IPR052094">
    <property type="entry name" value="Pre-mRNA-splicing_ERAD"/>
</dbReference>
<feature type="compositionally biased region" description="Basic and acidic residues" evidence="6">
    <location>
        <begin position="250"/>
        <end position="262"/>
    </location>
</feature>
<evidence type="ECO:0000256" key="4">
    <source>
        <dbReference type="ARBA" id="ARBA00023186"/>
    </source>
</evidence>
<keyword evidence="4" id="KW-0143">Chaperone</keyword>
<evidence type="ECO:0000256" key="1">
    <source>
        <dbReference type="ARBA" id="ARBA00004123"/>
    </source>
</evidence>
<dbReference type="PRINTS" id="PR00625">
    <property type="entry name" value="JDOMAIN"/>
</dbReference>
<dbReference type="PANTHER" id="PTHR44313">
    <property type="entry name" value="DNAJ HOMOLOG SUBFAMILY C MEMBER 17"/>
    <property type="match status" value="1"/>
</dbReference>
<feature type="compositionally biased region" description="Acidic residues" evidence="6">
    <location>
        <begin position="619"/>
        <end position="636"/>
    </location>
</feature>
<evidence type="ECO:0000313" key="9">
    <source>
        <dbReference type="Proteomes" id="UP000001307"/>
    </source>
</evidence>
<dbReference type="OrthoDB" id="552049at2759"/>
<reference evidence="8" key="1">
    <citation type="journal article" date="2010" name="Science">
        <title>Plasticity of animal genome architecture unmasked by rapid evolution of a pelagic tunicate.</title>
        <authorList>
            <person name="Denoeud F."/>
            <person name="Henriet S."/>
            <person name="Mungpakdee S."/>
            <person name="Aury J.M."/>
            <person name="Da Silva C."/>
            <person name="Brinkmann H."/>
            <person name="Mikhaleva J."/>
            <person name="Olsen L.C."/>
            <person name="Jubin C."/>
            <person name="Canestro C."/>
            <person name="Bouquet J.M."/>
            <person name="Danks G."/>
            <person name="Poulain J."/>
            <person name="Campsteijn C."/>
            <person name="Adamski M."/>
            <person name="Cross I."/>
            <person name="Yadetie F."/>
            <person name="Muffato M."/>
            <person name="Louis A."/>
            <person name="Butcher S."/>
            <person name="Tsagkogeorga G."/>
            <person name="Konrad A."/>
            <person name="Singh S."/>
            <person name="Jensen M.F."/>
            <person name="Cong E.H."/>
            <person name="Eikeseth-Otteraa H."/>
            <person name="Noel B."/>
            <person name="Anthouard V."/>
            <person name="Porcel B.M."/>
            <person name="Kachouri-Lafond R."/>
            <person name="Nishino A."/>
            <person name="Ugolini M."/>
            <person name="Chourrout P."/>
            <person name="Nishida H."/>
            <person name="Aasland R."/>
            <person name="Huzurbazar S."/>
            <person name="Westhof E."/>
            <person name="Delsuc F."/>
            <person name="Lehrach H."/>
            <person name="Reinhardt R."/>
            <person name="Weissenbach J."/>
            <person name="Roy S.W."/>
            <person name="Artiguenave F."/>
            <person name="Postlethwait J.H."/>
            <person name="Manak J.R."/>
            <person name="Thompson E.M."/>
            <person name="Jaillon O."/>
            <person name="Du Pasquier L."/>
            <person name="Boudinot P."/>
            <person name="Liberles D.A."/>
            <person name="Volff J.N."/>
            <person name="Philippe H."/>
            <person name="Lenhard B."/>
            <person name="Roest Crollius H."/>
            <person name="Wincker P."/>
            <person name="Chourrout D."/>
        </authorList>
    </citation>
    <scope>NUCLEOTIDE SEQUENCE [LARGE SCALE GENOMIC DNA]</scope>
</reference>
<dbReference type="CDD" id="cd06257">
    <property type="entry name" value="DnaJ"/>
    <property type="match status" value="1"/>
</dbReference>
<feature type="compositionally biased region" description="Basic and acidic residues" evidence="6">
    <location>
        <begin position="691"/>
        <end position="701"/>
    </location>
</feature>
<feature type="region of interest" description="Disordered" evidence="6">
    <location>
        <begin position="664"/>
        <end position="709"/>
    </location>
</feature>
<dbReference type="GO" id="GO:0005737">
    <property type="term" value="C:cytoplasm"/>
    <property type="evidence" value="ECO:0007669"/>
    <property type="project" value="UniProtKB-SubCell"/>
</dbReference>
<evidence type="ECO:0000259" key="7">
    <source>
        <dbReference type="PROSITE" id="PS50076"/>
    </source>
</evidence>
<evidence type="ECO:0000256" key="6">
    <source>
        <dbReference type="SAM" id="MobiDB-lite"/>
    </source>
</evidence>
<evidence type="ECO:0000256" key="5">
    <source>
        <dbReference type="ARBA" id="ARBA00023242"/>
    </source>
</evidence>
<dbReference type="SUPFAM" id="SSF46565">
    <property type="entry name" value="Chaperone J-domain"/>
    <property type="match status" value="1"/>
</dbReference>
<dbReference type="Pfam" id="PF00226">
    <property type="entry name" value="DnaJ"/>
    <property type="match status" value="1"/>
</dbReference>
<feature type="compositionally biased region" description="Basic and acidic residues" evidence="6">
    <location>
        <begin position="334"/>
        <end position="356"/>
    </location>
</feature>
<feature type="domain" description="J" evidence="7">
    <location>
        <begin position="8"/>
        <end position="73"/>
    </location>
</feature>
<keyword evidence="5" id="KW-0539">Nucleus</keyword>
<dbReference type="PANTHER" id="PTHR44313:SF1">
    <property type="entry name" value="DNAJ HOMOLOG SUBFAMILY C MEMBER 17"/>
    <property type="match status" value="1"/>
</dbReference>
<dbReference type="InterPro" id="IPR018253">
    <property type="entry name" value="DnaJ_domain_CS"/>
</dbReference>
<evidence type="ECO:0000256" key="2">
    <source>
        <dbReference type="ARBA" id="ARBA00004496"/>
    </source>
</evidence>
<dbReference type="InParanoid" id="E4XB45"/>
<dbReference type="Gene3D" id="1.10.287.110">
    <property type="entry name" value="DnaJ domain"/>
    <property type="match status" value="1"/>
</dbReference>
<sequence length="709" mass="81521">MNSKSQPDYYAVLGVTQAATEKDVIKAYRKLAKEKHPDKNPNDPKSKENFIKLKDAFDFLKDAGKRREYDNQRAQAKRDRERYAAFSAQYNQMAGPKGAYQARADESEWEALNRGEAYYTQWKNQFAARQTAQDFNRKQKAQRYRDDLLNDWKGDQRAKYSRTMAKLKLMCDPSCKLNPRQIQNFLWAMNVAIPPNAPPGVLIAEFTNSKAALHAEKTCKRFKPSPIRVQWITQRPQTEFAPPNSYYDADEQKRKNKPKFDANLEPEQDIGFGVGKKPSFMDSEVIIINDMGTSFGTTKNPIVIDDDEPKFGPQPRSSSPQADETITIEDDEDFVKMFRAQKEAKKKPEPKYDRSQEQAPYQPKFPAGKTWEAQAPKEPPAPAKQTAMSSAQPSNEEIKKKFREQLKAKREQKEAASKPPPPCTTYTPSKSHEDIFREEMMNAQKNAFKSKRSAPQKRPASPENEEHTSSRNRAAPRKRPASPQDKRAQNEKLFDTLIYEPSSSKKSSAHKNKSSNGIDPKFEAELQRLKEKRLKEKEDHERAEKLAEEQKKARNARLFEEELRKSGDSPKTSKDRNNVRADFVEELERLKAHKRREREIKEKAARIAAMVQDISSESSSEDDDDDEDSDESDDSVVDLTNSPAKACSREMLIEQLKRKKALAMARARAEEKRKQEHQRSHLENLAGYDGESSKRLDKSDTKLLFSQKW</sequence>
<protein>
    <recommendedName>
        <fullName evidence="7">J domain-containing protein</fullName>
    </recommendedName>
</protein>
<keyword evidence="3" id="KW-0963">Cytoplasm</keyword>
<evidence type="ECO:0000256" key="3">
    <source>
        <dbReference type="ARBA" id="ARBA00022490"/>
    </source>
</evidence>
<comment type="subcellular location">
    <subcellularLocation>
        <location evidence="2">Cytoplasm</location>
    </subcellularLocation>
    <subcellularLocation>
        <location evidence="1">Nucleus</location>
    </subcellularLocation>
</comment>
<dbReference type="PROSITE" id="PS00636">
    <property type="entry name" value="DNAJ_1"/>
    <property type="match status" value="1"/>
</dbReference>
<dbReference type="InterPro" id="IPR036869">
    <property type="entry name" value="J_dom_sf"/>
</dbReference>
<dbReference type="GO" id="GO:0000390">
    <property type="term" value="P:spliceosomal complex disassembly"/>
    <property type="evidence" value="ECO:0007669"/>
    <property type="project" value="TreeGrafter"/>
</dbReference>
<keyword evidence="9" id="KW-1185">Reference proteome</keyword>
<feature type="compositionally biased region" description="Basic and acidic residues" evidence="6">
    <location>
        <begin position="520"/>
        <end position="590"/>
    </location>
</feature>
<feature type="region of interest" description="Disordered" evidence="6">
    <location>
        <begin position="296"/>
        <end position="651"/>
    </location>
</feature>
<feature type="compositionally biased region" description="Basic and acidic residues" evidence="6">
    <location>
        <begin position="430"/>
        <end position="440"/>
    </location>
</feature>
<dbReference type="InterPro" id="IPR001623">
    <property type="entry name" value="DnaJ_domain"/>
</dbReference>
<organism evidence="8">
    <name type="scientific">Oikopleura dioica</name>
    <name type="common">Tunicate</name>
    <dbReference type="NCBI Taxonomy" id="34765"/>
    <lineage>
        <taxon>Eukaryota</taxon>
        <taxon>Metazoa</taxon>
        <taxon>Chordata</taxon>
        <taxon>Tunicata</taxon>
        <taxon>Appendicularia</taxon>
        <taxon>Copelata</taxon>
        <taxon>Oikopleuridae</taxon>
        <taxon>Oikopleura</taxon>
    </lineage>
</organism>
<feature type="compositionally biased region" description="Basic and acidic residues" evidence="6">
    <location>
        <begin position="667"/>
        <end position="682"/>
    </location>
</feature>
<dbReference type="Proteomes" id="UP000001307">
    <property type="component" value="Unassembled WGS sequence"/>
</dbReference>
<dbReference type="SMART" id="SM00271">
    <property type="entry name" value="DnaJ"/>
    <property type="match status" value="1"/>
</dbReference>